<comment type="similarity">
    <text evidence="2">Belongs to the EamA transporter family.</text>
</comment>
<evidence type="ECO:0000313" key="9">
    <source>
        <dbReference type="Proteomes" id="UP000051256"/>
    </source>
</evidence>
<keyword evidence="4 6" id="KW-1133">Transmembrane helix</keyword>
<dbReference type="PANTHER" id="PTHR32322:SF2">
    <property type="entry name" value="EAMA DOMAIN-CONTAINING PROTEIN"/>
    <property type="match status" value="1"/>
</dbReference>
<dbReference type="GO" id="GO:0016020">
    <property type="term" value="C:membrane"/>
    <property type="evidence" value="ECO:0007669"/>
    <property type="project" value="UniProtKB-SubCell"/>
</dbReference>
<feature type="transmembrane region" description="Helical" evidence="6">
    <location>
        <begin position="105"/>
        <end position="124"/>
    </location>
</feature>
<name>A0A0R2CZU8_9LACO</name>
<accession>A0A0R2CZU8</accession>
<feature type="transmembrane region" description="Helical" evidence="6">
    <location>
        <begin position="269"/>
        <end position="287"/>
    </location>
</feature>
<dbReference type="InterPro" id="IPR050638">
    <property type="entry name" value="AA-Vitamin_Transporters"/>
</dbReference>
<dbReference type="Proteomes" id="UP000051256">
    <property type="component" value="Unassembled WGS sequence"/>
</dbReference>
<feature type="transmembrane region" description="Helical" evidence="6">
    <location>
        <begin position="79"/>
        <end position="98"/>
    </location>
</feature>
<comment type="caution">
    <text evidence="8">The sequence shown here is derived from an EMBL/GenBank/DDBJ whole genome shotgun (WGS) entry which is preliminary data.</text>
</comment>
<keyword evidence="5 6" id="KW-0472">Membrane</keyword>
<evidence type="ECO:0000256" key="4">
    <source>
        <dbReference type="ARBA" id="ARBA00022989"/>
    </source>
</evidence>
<feature type="transmembrane region" description="Helical" evidence="6">
    <location>
        <begin position="211"/>
        <end position="234"/>
    </location>
</feature>
<reference evidence="8 9" key="1">
    <citation type="journal article" date="2015" name="Genome Announc.">
        <title>Expanding the biotechnology potential of lactobacilli through comparative genomics of 213 strains and associated genera.</title>
        <authorList>
            <person name="Sun Z."/>
            <person name="Harris H.M."/>
            <person name="McCann A."/>
            <person name="Guo C."/>
            <person name="Argimon S."/>
            <person name="Zhang W."/>
            <person name="Yang X."/>
            <person name="Jeffery I.B."/>
            <person name="Cooney J.C."/>
            <person name="Kagawa T.F."/>
            <person name="Liu W."/>
            <person name="Song Y."/>
            <person name="Salvetti E."/>
            <person name="Wrobel A."/>
            <person name="Rasinkangas P."/>
            <person name="Parkhill J."/>
            <person name="Rea M.C."/>
            <person name="O'Sullivan O."/>
            <person name="Ritari J."/>
            <person name="Douillard F.P."/>
            <person name="Paul Ross R."/>
            <person name="Yang R."/>
            <person name="Briner A.E."/>
            <person name="Felis G.E."/>
            <person name="de Vos W.M."/>
            <person name="Barrangou R."/>
            <person name="Klaenhammer T.R."/>
            <person name="Caufield P.W."/>
            <person name="Cui Y."/>
            <person name="Zhang H."/>
            <person name="O'Toole P.W."/>
        </authorList>
    </citation>
    <scope>NUCLEOTIDE SEQUENCE [LARGE SCALE GENOMIC DNA]</scope>
    <source>
        <strain evidence="8 9">DSM 24302</strain>
    </source>
</reference>
<evidence type="ECO:0000256" key="2">
    <source>
        <dbReference type="ARBA" id="ARBA00007362"/>
    </source>
</evidence>
<feature type="domain" description="EamA" evidence="7">
    <location>
        <begin position="130"/>
        <end position="286"/>
    </location>
</feature>
<dbReference type="AlphaFoldDB" id="A0A0R2CZU8"/>
<comment type="subcellular location">
    <subcellularLocation>
        <location evidence="1">Endomembrane system</location>
        <topology evidence="1">Multi-pass membrane protein</topology>
    </subcellularLocation>
</comment>
<feature type="transmembrane region" description="Helical" evidence="6">
    <location>
        <begin position="15"/>
        <end position="34"/>
    </location>
</feature>
<organism evidence="8 9">
    <name type="scientific">Lentilactobacillus senioris DSM 24302 = JCM 17472</name>
    <dbReference type="NCBI Taxonomy" id="1423802"/>
    <lineage>
        <taxon>Bacteria</taxon>
        <taxon>Bacillati</taxon>
        <taxon>Bacillota</taxon>
        <taxon>Bacilli</taxon>
        <taxon>Lactobacillales</taxon>
        <taxon>Lactobacillaceae</taxon>
        <taxon>Lentilactobacillus</taxon>
    </lineage>
</organism>
<proteinExistence type="inferred from homology"/>
<dbReference type="InterPro" id="IPR037185">
    <property type="entry name" value="EmrE-like"/>
</dbReference>
<dbReference type="Gene3D" id="1.10.3730.20">
    <property type="match status" value="2"/>
</dbReference>
<feature type="domain" description="EamA" evidence="7">
    <location>
        <begin position="5"/>
        <end position="121"/>
    </location>
</feature>
<dbReference type="PANTHER" id="PTHR32322">
    <property type="entry name" value="INNER MEMBRANE TRANSPORTER"/>
    <property type="match status" value="1"/>
</dbReference>
<keyword evidence="3 6" id="KW-0812">Transmembrane</keyword>
<gene>
    <name evidence="8" type="ORF">FC56_GL000110</name>
</gene>
<evidence type="ECO:0000256" key="3">
    <source>
        <dbReference type="ARBA" id="ARBA00022692"/>
    </source>
</evidence>
<dbReference type="PATRIC" id="fig|1423802.4.peg.111"/>
<dbReference type="InterPro" id="IPR000620">
    <property type="entry name" value="EamA_dom"/>
</dbReference>
<evidence type="ECO:0000259" key="7">
    <source>
        <dbReference type="Pfam" id="PF00892"/>
    </source>
</evidence>
<sequence length="296" mass="32327">MEIVLKTVTGLYNPIQLNLIRFLIGGLVLLPLARHDLKVNGQKLSLFDYSMFALTGFLCVVVSMTLYQLAIIYDSPATVAVLFSCNPVFALMFAFLLLHERLDRAEVLSLLITIVGLVVIVNPANLTNPIGTSLGILSALTFGFYSIISRWAALKDDLGGIPMTAYTFIAGAIELFILVSISHIHGVSAWLNQSSWLKSFSNIPVLTNITPNHFLVLFFISVCVTGGGFAFYFLAMQRGGVAMASLVFFIKPALAPILAMILIHERLTTNMVIGIIVIILGSVVSFIDNQRQQVVS</sequence>
<dbReference type="SUPFAM" id="SSF103481">
    <property type="entry name" value="Multidrug resistance efflux transporter EmrE"/>
    <property type="match status" value="2"/>
</dbReference>
<feature type="transmembrane region" description="Helical" evidence="6">
    <location>
        <begin position="241"/>
        <end position="263"/>
    </location>
</feature>
<evidence type="ECO:0000256" key="6">
    <source>
        <dbReference type="SAM" id="Phobius"/>
    </source>
</evidence>
<dbReference type="EMBL" id="AYZR01000008">
    <property type="protein sequence ID" value="KRM93398.1"/>
    <property type="molecule type" value="Genomic_DNA"/>
</dbReference>
<evidence type="ECO:0000313" key="8">
    <source>
        <dbReference type="EMBL" id="KRM93398.1"/>
    </source>
</evidence>
<dbReference type="STRING" id="1423802.FC56_GL000110"/>
<evidence type="ECO:0000256" key="1">
    <source>
        <dbReference type="ARBA" id="ARBA00004127"/>
    </source>
</evidence>
<feature type="transmembrane region" description="Helical" evidence="6">
    <location>
        <begin position="165"/>
        <end position="191"/>
    </location>
</feature>
<keyword evidence="9" id="KW-1185">Reference proteome</keyword>
<evidence type="ECO:0000256" key="5">
    <source>
        <dbReference type="ARBA" id="ARBA00023136"/>
    </source>
</evidence>
<protein>
    <submittedName>
        <fullName evidence="8">DMT family permease</fullName>
    </submittedName>
</protein>
<dbReference type="Pfam" id="PF00892">
    <property type="entry name" value="EamA"/>
    <property type="match status" value="2"/>
</dbReference>
<feature type="transmembrane region" description="Helical" evidence="6">
    <location>
        <begin position="130"/>
        <end position="153"/>
    </location>
</feature>
<feature type="transmembrane region" description="Helical" evidence="6">
    <location>
        <begin position="46"/>
        <end position="73"/>
    </location>
</feature>